<dbReference type="InterPro" id="IPR034154">
    <property type="entry name" value="TOPRIM_DnaG/twinkle"/>
</dbReference>
<dbReference type="Gene3D" id="3.40.1360.10">
    <property type="match status" value="1"/>
</dbReference>
<dbReference type="InterPro" id="IPR006171">
    <property type="entry name" value="TOPRIM_dom"/>
</dbReference>
<accession>A0A833V1G7</accession>
<dbReference type="PANTHER" id="PTHR12873:SF0">
    <property type="entry name" value="TWINKLE MTDNA HELICASE"/>
    <property type="match status" value="1"/>
</dbReference>
<reference evidence="3" key="1">
    <citation type="submission" date="2020-01" db="EMBL/GenBank/DDBJ databases">
        <title>Genome sequence of Kobresia littledalei, the first chromosome-level genome in the family Cyperaceae.</title>
        <authorList>
            <person name="Qu G."/>
        </authorList>
    </citation>
    <scope>NUCLEOTIDE SEQUENCE</scope>
    <source>
        <strain evidence="3">C.B.Clarke</strain>
        <tissue evidence="3">Leaf</tissue>
    </source>
</reference>
<dbReference type="CDD" id="cd01029">
    <property type="entry name" value="TOPRIM_primases"/>
    <property type="match status" value="1"/>
</dbReference>
<name>A0A833V1G7_9POAL</name>
<evidence type="ECO:0000313" key="3">
    <source>
        <dbReference type="EMBL" id="KAF3322526.1"/>
    </source>
</evidence>
<dbReference type="Pfam" id="PF13662">
    <property type="entry name" value="Toprim_4"/>
    <property type="match status" value="1"/>
</dbReference>
<feature type="region of interest" description="Disordered" evidence="1">
    <location>
        <begin position="402"/>
        <end position="468"/>
    </location>
</feature>
<evidence type="ECO:0000259" key="2">
    <source>
        <dbReference type="SMART" id="SM00493"/>
    </source>
</evidence>
<feature type="compositionally biased region" description="Low complexity" evidence="1">
    <location>
        <begin position="692"/>
        <end position="702"/>
    </location>
</feature>
<dbReference type="SUPFAM" id="SSF56731">
    <property type="entry name" value="DNA primase core"/>
    <property type="match status" value="1"/>
</dbReference>
<feature type="compositionally biased region" description="Low complexity" evidence="1">
    <location>
        <begin position="417"/>
        <end position="437"/>
    </location>
</feature>
<dbReference type="GO" id="GO:0003697">
    <property type="term" value="F:single-stranded DNA binding"/>
    <property type="evidence" value="ECO:0007669"/>
    <property type="project" value="InterPro"/>
</dbReference>
<proteinExistence type="predicted"/>
<gene>
    <name evidence="3" type="ORF">FCM35_KLT13667</name>
</gene>
<dbReference type="Proteomes" id="UP000623129">
    <property type="component" value="Unassembled WGS sequence"/>
</dbReference>
<dbReference type="PANTHER" id="PTHR12873">
    <property type="entry name" value="T7-LIKE MITOCHONDRIAL DNA HELICASE"/>
    <property type="match status" value="1"/>
</dbReference>
<sequence>MKQLRSLFFHPVLPCRTVHTSLISVNQTEPKPNFLLNCVKHTQSLSVRSVVSQREVHTVPLPVSDHEEPTQRSEVQSVVPSRSERKREIELQERLILLTEKLYKAGIQLVSDKTGPGQYVHLECSQCLEGGSKVKSLFLHIHSKGHSAVWKCFRTQCGWAGYVQAYASKVSTETRASKVNAEVVKQPRKITEEELKLEPLCNELLLFFKTRGISGETLRRNRVMQKPTKRGTAIAFLYRRGGTLVNCKYRQLPKIFWQEAGTEKILYGLDDIKNECDIIIVEGEIDKLSMEEAGFKNCVSVPSGAPLSTSKEVPAPQEDTRYQYLWNCMKYMKAASRIILATDADKPGQALAEELARRLGKERCWIVKWPMRTDDEVFKDANERLIRKETREKANAGEWRIVTRRKNNPTPTPSPPATTTTTTRPTAYKPYYSPPSYADMVRTKPPPSPRSITNTKQSITNSKQPITNPTQRAMGGYYISPHSAAQCWGQGHTGNLCKNGDLNQANSVSPTKFSNIRREPTFEEILQGQLAPIELPDDRPKKIVYFVERDDKYYEERAKLDKVVVMYNPSLEVDLSVDQVAEYTASSGLIKVTKISVGIMTRSRYVILLPMGVDSAKFIEAILAKVWEEGFHLARGVLLMMQLVLCRAIRVGGFEFLIDVIRKACSQGEVYNDDELPQPKKKFHVPAPRPTSSSSSKGSLLGSGDDHFIGSRKVLGQLCRHIEFELLPTGVQAVLQGARSMTAWSEDDHGSRGLHDLVIKNSREDAPVERKRLLLESMKQKRKMGEQAQMKEGKAKSFKVGIQPKTTLSKEGELVQIQVEFEHCSRIVETIGFQTSQVIRALNDDNAERALTDAEDTNSGIDHEDNTFMVEPHSEDDVGSDSE</sequence>
<feature type="domain" description="Toprim" evidence="2">
    <location>
        <begin position="276"/>
        <end position="364"/>
    </location>
</feature>
<feature type="region of interest" description="Disordered" evidence="1">
    <location>
        <begin position="850"/>
        <end position="883"/>
    </location>
</feature>
<keyword evidence="4" id="KW-1185">Reference proteome</keyword>
<evidence type="ECO:0000256" key="1">
    <source>
        <dbReference type="SAM" id="MobiDB-lite"/>
    </source>
</evidence>
<comment type="caution">
    <text evidence="3">The sequence shown here is derived from an EMBL/GenBank/DDBJ whole genome shotgun (WGS) entry which is preliminary data.</text>
</comment>
<evidence type="ECO:0000313" key="4">
    <source>
        <dbReference type="Proteomes" id="UP000623129"/>
    </source>
</evidence>
<dbReference type="InterPro" id="IPR027032">
    <property type="entry name" value="Twinkle-like"/>
</dbReference>
<dbReference type="EMBL" id="SWLB01000025">
    <property type="protein sequence ID" value="KAF3322526.1"/>
    <property type="molecule type" value="Genomic_DNA"/>
</dbReference>
<feature type="region of interest" description="Disordered" evidence="1">
    <location>
        <begin position="676"/>
        <end position="702"/>
    </location>
</feature>
<organism evidence="3 4">
    <name type="scientific">Carex littledalei</name>
    <dbReference type="NCBI Taxonomy" id="544730"/>
    <lineage>
        <taxon>Eukaryota</taxon>
        <taxon>Viridiplantae</taxon>
        <taxon>Streptophyta</taxon>
        <taxon>Embryophyta</taxon>
        <taxon>Tracheophyta</taxon>
        <taxon>Spermatophyta</taxon>
        <taxon>Magnoliopsida</taxon>
        <taxon>Liliopsida</taxon>
        <taxon>Poales</taxon>
        <taxon>Cyperaceae</taxon>
        <taxon>Cyperoideae</taxon>
        <taxon>Cariceae</taxon>
        <taxon>Carex</taxon>
        <taxon>Carex subgen. Euthyceras</taxon>
    </lineage>
</organism>
<dbReference type="OrthoDB" id="275278at2759"/>
<feature type="compositionally biased region" description="Basic and acidic residues" evidence="1">
    <location>
        <begin position="861"/>
        <end position="876"/>
    </location>
</feature>
<feature type="compositionally biased region" description="Polar residues" evidence="1">
    <location>
        <begin position="450"/>
        <end position="468"/>
    </location>
</feature>
<dbReference type="GO" id="GO:0043139">
    <property type="term" value="F:5'-3' DNA helicase activity"/>
    <property type="evidence" value="ECO:0007669"/>
    <property type="project" value="InterPro"/>
</dbReference>
<dbReference type="SMART" id="SM00493">
    <property type="entry name" value="TOPRIM"/>
    <property type="match status" value="1"/>
</dbReference>
<protein>
    <submittedName>
        <fullName evidence="3">Twinkle protein</fullName>
    </submittedName>
</protein>
<dbReference type="AlphaFoldDB" id="A0A833V1G7"/>